<dbReference type="AlphaFoldDB" id="A0A397T6T9"/>
<dbReference type="SUPFAM" id="SSF56112">
    <property type="entry name" value="Protein kinase-like (PK-like)"/>
    <property type="match status" value="1"/>
</dbReference>
<proteinExistence type="predicted"/>
<organism evidence="2 3">
    <name type="scientific">Glomus cerebriforme</name>
    <dbReference type="NCBI Taxonomy" id="658196"/>
    <lineage>
        <taxon>Eukaryota</taxon>
        <taxon>Fungi</taxon>
        <taxon>Fungi incertae sedis</taxon>
        <taxon>Mucoromycota</taxon>
        <taxon>Glomeromycotina</taxon>
        <taxon>Glomeromycetes</taxon>
        <taxon>Glomerales</taxon>
        <taxon>Glomeraceae</taxon>
        <taxon>Glomus</taxon>
    </lineage>
</organism>
<keyword evidence="3" id="KW-1185">Reference proteome</keyword>
<sequence length="140" mass="16259">MWEVSSGQPPFINFNHDYYLALKIINGMRPKIVPGTPLEYEKLMKLCWDADPNERPDIFYLDDKICEINKLYYQNNDQEPALNIDSNINDTNFNAISINSSFSRVYSFAILPVPRNATKEEQKGNSLIYNNNNNNHYCTV</sequence>
<dbReference type="InterPro" id="IPR001245">
    <property type="entry name" value="Ser-Thr/Tyr_kinase_cat_dom"/>
</dbReference>
<dbReference type="InterPro" id="IPR011009">
    <property type="entry name" value="Kinase-like_dom_sf"/>
</dbReference>
<dbReference type="EMBL" id="QKYT01000138">
    <property type="protein sequence ID" value="RIA91937.1"/>
    <property type="molecule type" value="Genomic_DNA"/>
</dbReference>
<gene>
    <name evidence="2" type="ORF">C1645_766182</name>
</gene>
<feature type="domain" description="Serine-threonine/tyrosine-protein kinase catalytic" evidence="1">
    <location>
        <begin position="1"/>
        <end position="61"/>
    </location>
</feature>
<comment type="caution">
    <text evidence="2">The sequence shown here is derived from an EMBL/GenBank/DDBJ whole genome shotgun (WGS) entry which is preliminary data.</text>
</comment>
<dbReference type="OrthoDB" id="2353542at2759"/>
<dbReference type="Proteomes" id="UP000265703">
    <property type="component" value="Unassembled WGS sequence"/>
</dbReference>
<name>A0A397T6T9_9GLOM</name>
<dbReference type="Pfam" id="PF07714">
    <property type="entry name" value="PK_Tyr_Ser-Thr"/>
    <property type="match status" value="1"/>
</dbReference>
<dbReference type="Gene3D" id="1.10.510.10">
    <property type="entry name" value="Transferase(Phosphotransferase) domain 1"/>
    <property type="match status" value="1"/>
</dbReference>
<evidence type="ECO:0000313" key="2">
    <source>
        <dbReference type="EMBL" id="RIA91937.1"/>
    </source>
</evidence>
<accession>A0A397T6T9</accession>
<evidence type="ECO:0000259" key="1">
    <source>
        <dbReference type="Pfam" id="PF07714"/>
    </source>
</evidence>
<evidence type="ECO:0000313" key="3">
    <source>
        <dbReference type="Proteomes" id="UP000265703"/>
    </source>
</evidence>
<dbReference type="GO" id="GO:0004672">
    <property type="term" value="F:protein kinase activity"/>
    <property type="evidence" value="ECO:0007669"/>
    <property type="project" value="InterPro"/>
</dbReference>
<protein>
    <recommendedName>
        <fullName evidence="1">Serine-threonine/tyrosine-protein kinase catalytic domain-containing protein</fullName>
    </recommendedName>
</protein>
<reference evidence="2 3" key="1">
    <citation type="submission" date="2018-06" db="EMBL/GenBank/DDBJ databases">
        <title>Comparative genomics reveals the genomic features of Rhizophagus irregularis, R. cerebriforme, R. diaphanum and Gigaspora rosea, and their symbiotic lifestyle signature.</title>
        <authorList>
            <person name="Morin E."/>
            <person name="San Clemente H."/>
            <person name="Chen E.C.H."/>
            <person name="De La Providencia I."/>
            <person name="Hainaut M."/>
            <person name="Kuo A."/>
            <person name="Kohler A."/>
            <person name="Murat C."/>
            <person name="Tang N."/>
            <person name="Roy S."/>
            <person name="Loubradou J."/>
            <person name="Henrissat B."/>
            <person name="Grigoriev I.V."/>
            <person name="Corradi N."/>
            <person name="Roux C."/>
            <person name="Martin F.M."/>
        </authorList>
    </citation>
    <scope>NUCLEOTIDE SEQUENCE [LARGE SCALE GENOMIC DNA]</scope>
    <source>
        <strain evidence="2 3">DAOM 227022</strain>
    </source>
</reference>